<accession>A0A2H0KIC2</accession>
<dbReference type="InterPro" id="IPR050190">
    <property type="entry name" value="UPF0213_domain"/>
</dbReference>
<dbReference type="Pfam" id="PF01541">
    <property type="entry name" value="GIY-YIG"/>
    <property type="match status" value="1"/>
</dbReference>
<sequence>MYYVYVLKSKKDNNLYTGFSNDLKERIKWHFEGKSQATKWRLPMELVYYEAYKKKKDATKRELFLKSGRGREVIQKQLENSLR</sequence>
<dbReference type="PROSITE" id="PS50164">
    <property type="entry name" value="GIY_YIG"/>
    <property type="match status" value="1"/>
</dbReference>
<name>A0A2H0KIC2_9BACT</name>
<dbReference type="InterPro" id="IPR000305">
    <property type="entry name" value="GIY-YIG_endonuc"/>
</dbReference>
<organism evidence="3 4">
    <name type="scientific">Candidatus Shapirobacteria bacterium CG11_big_fil_rev_8_21_14_0_20_40_12</name>
    <dbReference type="NCBI Taxonomy" id="1974889"/>
    <lineage>
        <taxon>Bacteria</taxon>
        <taxon>Candidatus Shapironibacteriota</taxon>
    </lineage>
</organism>
<dbReference type="Proteomes" id="UP000231371">
    <property type="component" value="Unassembled WGS sequence"/>
</dbReference>
<evidence type="ECO:0000313" key="3">
    <source>
        <dbReference type="EMBL" id="PIQ70134.1"/>
    </source>
</evidence>
<evidence type="ECO:0000259" key="2">
    <source>
        <dbReference type="PROSITE" id="PS50164"/>
    </source>
</evidence>
<dbReference type="PANTHER" id="PTHR34477">
    <property type="entry name" value="UPF0213 PROTEIN YHBQ"/>
    <property type="match status" value="1"/>
</dbReference>
<dbReference type="SUPFAM" id="SSF82771">
    <property type="entry name" value="GIY-YIG endonuclease"/>
    <property type="match status" value="1"/>
</dbReference>
<feature type="domain" description="GIY-YIG" evidence="2">
    <location>
        <begin position="1"/>
        <end position="75"/>
    </location>
</feature>
<dbReference type="Gene3D" id="3.40.1440.10">
    <property type="entry name" value="GIY-YIG endonuclease"/>
    <property type="match status" value="1"/>
</dbReference>
<reference evidence="3 4" key="1">
    <citation type="submission" date="2017-09" db="EMBL/GenBank/DDBJ databases">
        <title>Depth-based differentiation of microbial function through sediment-hosted aquifers and enrichment of novel symbionts in the deep terrestrial subsurface.</title>
        <authorList>
            <person name="Probst A.J."/>
            <person name="Ladd B."/>
            <person name="Jarett J.K."/>
            <person name="Geller-Mcgrath D.E."/>
            <person name="Sieber C.M."/>
            <person name="Emerson J.B."/>
            <person name="Anantharaman K."/>
            <person name="Thomas B.C."/>
            <person name="Malmstrom R."/>
            <person name="Stieglmeier M."/>
            <person name="Klingl A."/>
            <person name="Woyke T."/>
            <person name="Ryan C.M."/>
            <person name="Banfield J.F."/>
        </authorList>
    </citation>
    <scope>NUCLEOTIDE SEQUENCE [LARGE SCALE GENOMIC DNA]</scope>
    <source>
        <strain evidence="3">CG11_big_fil_rev_8_21_14_0_20_40_12</strain>
    </source>
</reference>
<dbReference type="AlphaFoldDB" id="A0A2H0KIC2"/>
<evidence type="ECO:0000313" key="4">
    <source>
        <dbReference type="Proteomes" id="UP000231371"/>
    </source>
</evidence>
<dbReference type="EMBL" id="PCVI01000034">
    <property type="protein sequence ID" value="PIQ70134.1"/>
    <property type="molecule type" value="Genomic_DNA"/>
</dbReference>
<comment type="similarity">
    <text evidence="1">Belongs to the UPF0213 family.</text>
</comment>
<dbReference type="PANTHER" id="PTHR34477:SF1">
    <property type="entry name" value="UPF0213 PROTEIN YHBQ"/>
    <property type="match status" value="1"/>
</dbReference>
<comment type="caution">
    <text evidence="3">The sequence shown here is derived from an EMBL/GenBank/DDBJ whole genome shotgun (WGS) entry which is preliminary data.</text>
</comment>
<gene>
    <name evidence="3" type="ORF">COV89_02170</name>
</gene>
<proteinExistence type="inferred from homology"/>
<evidence type="ECO:0000256" key="1">
    <source>
        <dbReference type="ARBA" id="ARBA00007435"/>
    </source>
</evidence>
<protein>
    <submittedName>
        <fullName evidence="3">Excinuclease ABC subunit C</fullName>
    </submittedName>
</protein>
<dbReference type="InterPro" id="IPR035901">
    <property type="entry name" value="GIY-YIG_endonuc_sf"/>
</dbReference>